<reference evidence="2 3" key="1">
    <citation type="submission" date="2023-01" db="EMBL/GenBank/DDBJ databases">
        <title>Minimal conservation of predation-associated metabolite biosynthetic gene clusters underscores biosynthetic potential of Myxococcota including descriptions for ten novel species: Archangium lansinium sp. nov., Myxococcus landrumus sp. nov., Nannocystis bai.</title>
        <authorList>
            <person name="Ahearne A."/>
            <person name="Stevens C."/>
            <person name="Dowd S."/>
        </authorList>
    </citation>
    <scope>NUCLEOTIDE SEQUENCE [LARGE SCALE GENOMIC DNA]</scope>
    <source>
        <strain evidence="2 3">WIWO2</strain>
    </source>
</reference>
<keyword evidence="1" id="KW-0812">Transmembrane</keyword>
<feature type="transmembrane region" description="Helical" evidence="1">
    <location>
        <begin position="247"/>
        <end position="265"/>
    </location>
</feature>
<dbReference type="RefSeq" id="WP_272102593.1">
    <property type="nucleotide sequence ID" value="NZ_JAQNDK010000005.1"/>
</dbReference>
<feature type="transmembrane region" description="Helical" evidence="1">
    <location>
        <begin position="92"/>
        <end position="113"/>
    </location>
</feature>
<evidence type="ECO:0000256" key="1">
    <source>
        <dbReference type="SAM" id="Phobius"/>
    </source>
</evidence>
<sequence>MSLTLGIFLLVLAIALGGFLAVLRGWDSGLMPAIRTFAVVAAASIAFLHLLPEALGELGWRALLPAAAGLLAPTVMERLVAGEDSVHHAPRMALALGYAAVLVHQFGDGAAVASLARAGLLSTPVVLALAAHTVPLAMVVSLLTREARAGADGFHVTCAALTGVALATILGSLTPRLIGQDRFESAEPWVLATIAGLLVHAVSHEALASRAVTPASRAGEAAGGLLGLALGVLGIDDEAWVRSLPSGFSGAGLVLVAALVLLRSYGPRRAVQPRL</sequence>
<proteinExistence type="predicted"/>
<accession>A0ABT5CDE3</accession>
<evidence type="ECO:0000313" key="3">
    <source>
        <dbReference type="Proteomes" id="UP001217485"/>
    </source>
</evidence>
<protein>
    <recommendedName>
        <fullName evidence="4">ZIP family metal transporter</fullName>
    </recommendedName>
</protein>
<feature type="transmembrane region" description="Helical" evidence="1">
    <location>
        <begin position="156"/>
        <end position="177"/>
    </location>
</feature>
<keyword evidence="1" id="KW-0472">Membrane</keyword>
<keyword evidence="3" id="KW-1185">Reference proteome</keyword>
<comment type="caution">
    <text evidence="2">The sequence shown here is derived from an EMBL/GenBank/DDBJ whole genome shotgun (WGS) entry which is preliminary data.</text>
</comment>
<feature type="transmembrane region" description="Helical" evidence="1">
    <location>
        <begin position="6"/>
        <end position="26"/>
    </location>
</feature>
<name>A0ABT5CDE3_9BACT</name>
<feature type="transmembrane region" description="Helical" evidence="1">
    <location>
        <begin position="125"/>
        <end position="144"/>
    </location>
</feature>
<dbReference type="EMBL" id="JAQNDK010000005">
    <property type="protein sequence ID" value="MDC0684465.1"/>
    <property type="molecule type" value="Genomic_DNA"/>
</dbReference>
<dbReference type="Proteomes" id="UP001217485">
    <property type="component" value="Unassembled WGS sequence"/>
</dbReference>
<evidence type="ECO:0008006" key="4">
    <source>
        <dbReference type="Google" id="ProtNLM"/>
    </source>
</evidence>
<gene>
    <name evidence="2" type="ORF">POL72_42490</name>
</gene>
<organism evidence="2 3">
    <name type="scientific">Sorangium atrum</name>
    <dbReference type="NCBI Taxonomy" id="2995308"/>
    <lineage>
        <taxon>Bacteria</taxon>
        <taxon>Pseudomonadati</taxon>
        <taxon>Myxococcota</taxon>
        <taxon>Polyangia</taxon>
        <taxon>Polyangiales</taxon>
        <taxon>Polyangiaceae</taxon>
        <taxon>Sorangium</taxon>
    </lineage>
</organism>
<keyword evidence="1" id="KW-1133">Transmembrane helix</keyword>
<evidence type="ECO:0000313" key="2">
    <source>
        <dbReference type="EMBL" id="MDC0684465.1"/>
    </source>
</evidence>
<feature type="transmembrane region" description="Helical" evidence="1">
    <location>
        <begin position="58"/>
        <end position="80"/>
    </location>
</feature>
<feature type="transmembrane region" description="Helical" evidence="1">
    <location>
        <begin position="33"/>
        <end position="52"/>
    </location>
</feature>